<dbReference type="Pfam" id="PF00512">
    <property type="entry name" value="HisKA"/>
    <property type="match status" value="1"/>
</dbReference>
<dbReference type="InterPro" id="IPR004358">
    <property type="entry name" value="Sig_transdc_His_kin-like_C"/>
</dbReference>
<dbReference type="Pfam" id="PF02702">
    <property type="entry name" value="KdpD"/>
    <property type="match status" value="1"/>
</dbReference>
<comment type="catalytic activity">
    <reaction evidence="1">
        <text>ATP + protein L-histidine = ADP + protein N-phospho-L-histidine.</text>
        <dbReference type="EC" id="2.7.13.3"/>
    </reaction>
</comment>
<reference evidence="18 19" key="1">
    <citation type="submission" date="2021-04" db="EMBL/GenBank/DDBJ databases">
        <title>Nocardia tengchongensis.</title>
        <authorList>
            <person name="Zhuang k."/>
            <person name="Ran Y."/>
            <person name="Li W."/>
        </authorList>
    </citation>
    <scope>NUCLEOTIDE SEQUENCE [LARGE SCALE GENOMIC DNA]</scope>
    <source>
        <strain evidence="18 19">CFH S0057</strain>
    </source>
</reference>
<evidence type="ECO:0000313" key="18">
    <source>
        <dbReference type="EMBL" id="QVI20986.1"/>
    </source>
</evidence>
<sequence length="838" mass="90436">MKRGQLRIYLGAAPGVGKTYSMLGEAHRRLERGRDVVAAVVETHGRSKTAELLAGIERIPPKMVEYRGATLPELDVEAVLRRAPAVVLVDELAHTNIPGGKHEKRWQDVQELLDAGIDVVSTVNVQHLESLNDVVEQITGVVQRETVPDWVVRAADQVELVDITPEALRRRMSHGNVYAAEKVDAALRNYFRPGNLTALRELALLWLADQVDAALAKYRADHQITTTWEARERVVVAVTGGPESETIVRRASRIAAKSSAELIVLHIVRGDGLAGVSTQRLHRLRDLATGLDAELHTVTGEDVPTALLDFARQVNATQLVLGTSRRSRWARMVDEGIGATVVQESGKIDVHMVTHEESNQGGFRWSALTRRERKLGSWSAAFFVPSLICAVIYFWLDRLLDLSGESALFFIGVIAVALLGGIAPAALSALLSGVLLNWFFTEPRHSLTIDQLDNFLTIVVLLLVAVAVAALVDVAAKRALEARKASRQAELLTLFAGSVLHGANLQDLLERARETYGQDAVSLVTDDEVLASVGDQPPTKVGDAETAVEAGDDMHWLLLRGRAVTSGDRLVLGAVANQAAGLVQQKQLRAEASAAQAVMEADKLRRALLSAVSHDLRTPLAAAKAAVSSLRSDDVEFSPEDTAELLETIEESVDQLTALVGNLLDSSRLAVGVIKPQMRKVYLDEVVHHALMGMGTRGMRRTTMDRVKVDVGTIAVRADSGLLERVLANLIDNAARYSPRDSMVRVAAEQVGKRVAVTVVDTGPGVPTGLEDQLFEPFQRLGDRDTSTGVGLGLSVVRGFVDAMGGTVHAEHTPGGGLTMVIDLPGGDDPADVEEENG</sequence>
<keyword evidence="19" id="KW-1185">Reference proteome</keyword>
<dbReference type="InterPro" id="IPR005467">
    <property type="entry name" value="His_kinase_dom"/>
</dbReference>
<dbReference type="EC" id="2.7.13.3" evidence="4"/>
<keyword evidence="8" id="KW-0547">Nucleotide-binding</keyword>
<dbReference type="PROSITE" id="PS50234">
    <property type="entry name" value="VWFA"/>
    <property type="match status" value="1"/>
</dbReference>
<dbReference type="Pfam" id="PF02518">
    <property type="entry name" value="HATPase_c"/>
    <property type="match status" value="1"/>
</dbReference>
<dbReference type="PANTHER" id="PTHR45569:SF1">
    <property type="entry name" value="SENSOR PROTEIN KDPD"/>
    <property type="match status" value="1"/>
</dbReference>
<evidence type="ECO:0000256" key="14">
    <source>
        <dbReference type="SAM" id="MobiDB-lite"/>
    </source>
</evidence>
<keyword evidence="9 18" id="KW-0418">Kinase</keyword>
<dbReference type="Pfam" id="PF13493">
    <property type="entry name" value="DUF4118"/>
    <property type="match status" value="1"/>
</dbReference>
<dbReference type="InterPro" id="IPR025201">
    <property type="entry name" value="KdpD_TM"/>
</dbReference>
<evidence type="ECO:0000256" key="10">
    <source>
        <dbReference type="ARBA" id="ARBA00022840"/>
    </source>
</evidence>
<dbReference type="SUPFAM" id="SSF47384">
    <property type="entry name" value="Homodimeric domain of signal transducing histidine kinase"/>
    <property type="match status" value="1"/>
</dbReference>
<dbReference type="InterPro" id="IPR006016">
    <property type="entry name" value="UspA"/>
</dbReference>
<dbReference type="PRINTS" id="PR00344">
    <property type="entry name" value="BCTRLSENSOR"/>
</dbReference>
<evidence type="ECO:0000256" key="2">
    <source>
        <dbReference type="ARBA" id="ARBA00004141"/>
    </source>
</evidence>
<dbReference type="CDD" id="cd00075">
    <property type="entry name" value="HATPase"/>
    <property type="match status" value="1"/>
</dbReference>
<evidence type="ECO:0000256" key="15">
    <source>
        <dbReference type="SAM" id="Phobius"/>
    </source>
</evidence>
<dbReference type="InterPro" id="IPR036097">
    <property type="entry name" value="HisK_dim/P_sf"/>
</dbReference>
<keyword evidence="7 15" id="KW-0812">Transmembrane</keyword>
<keyword evidence="6" id="KW-0808">Transferase</keyword>
<dbReference type="SMART" id="SM00387">
    <property type="entry name" value="HATPase_c"/>
    <property type="match status" value="1"/>
</dbReference>
<dbReference type="InterPro" id="IPR027417">
    <property type="entry name" value="P-loop_NTPase"/>
</dbReference>
<evidence type="ECO:0000256" key="6">
    <source>
        <dbReference type="ARBA" id="ARBA00022679"/>
    </source>
</evidence>
<dbReference type="SMART" id="SM00388">
    <property type="entry name" value="HisKA"/>
    <property type="match status" value="1"/>
</dbReference>
<dbReference type="PROSITE" id="PS50109">
    <property type="entry name" value="HIS_KIN"/>
    <property type="match status" value="1"/>
</dbReference>
<dbReference type="CDD" id="cd01987">
    <property type="entry name" value="USP_KdpD-like"/>
    <property type="match status" value="1"/>
</dbReference>
<dbReference type="RefSeq" id="WP_213557092.1">
    <property type="nucleotide sequence ID" value="NZ_JBHZDI010000009.1"/>
</dbReference>
<feature type="transmembrane region" description="Helical" evidence="15">
    <location>
        <begin position="455"/>
        <end position="476"/>
    </location>
</feature>
<evidence type="ECO:0000256" key="9">
    <source>
        <dbReference type="ARBA" id="ARBA00022777"/>
    </source>
</evidence>
<comment type="subcellular location">
    <subcellularLocation>
        <location evidence="3">Cell membrane</location>
    </subcellularLocation>
    <subcellularLocation>
        <location evidence="2">Membrane</location>
        <topology evidence="2">Multi-pass membrane protein</topology>
    </subcellularLocation>
</comment>
<keyword evidence="5" id="KW-0597">Phosphoprotein</keyword>
<dbReference type="Gene3D" id="3.40.50.300">
    <property type="entry name" value="P-loop containing nucleotide triphosphate hydrolases"/>
    <property type="match status" value="1"/>
</dbReference>
<evidence type="ECO:0000256" key="12">
    <source>
        <dbReference type="ARBA" id="ARBA00023012"/>
    </source>
</evidence>
<dbReference type="Gene3D" id="3.30.565.10">
    <property type="entry name" value="Histidine kinase-like ATPase, C-terminal domain"/>
    <property type="match status" value="1"/>
</dbReference>
<dbReference type="PANTHER" id="PTHR45569">
    <property type="entry name" value="SENSOR PROTEIN KDPD"/>
    <property type="match status" value="1"/>
</dbReference>
<evidence type="ECO:0000256" key="1">
    <source>
        <dbReference type="ARBA" id="ARBA00000085"/>
    </source>
</evidence>
<evidence type="ECO:0000256" key="11">
    <source>
        <dbReference type="ARBA" id="ARBA00022989"/>
    </source>
</evidence>
<feature type="compositionally biased region" description="Acidic residues" evidence="14">
    <location>
        <begin position="829"/>
        <end position="838"/>
    </location>
</feature>
<feature type="domain" description="Histidine kinase" evidence="16">
    <location>
        <begin position="611"/>
        <end position="828"/>
    </location>
</feature>
<protein>
    <recommendedName>
        <fullName evidence="4">histidine kinase</fullName>
        <ecNumber evidence="4">2.7.13.3</ecNumber>
    </recommendedName>
</protein>
<gene>
    <name evidence="18" type="ORF">KHQ06_33815</name>
</gene>
<dbReference type="GO" id="GO:0016301">
    <property type="term" value="F:kinase activity"/>
    <property type="evidence" value="ECO:0007669"/>
    <property type="project" value="UniProtKB-KW"/>
</dbReference>
<evidence type="ECO:0000256" key="13">
    <source>
        <dbReference type="ARBA" id="ARBA00023136"/>
    </source>
</evidence>
<dbReference type="InterPro" id="IPR036890">
    <property type="entry name" value="HATPase_C_sf"/>
</dbReference>
<dbReference type="InterPro" id="IPR052023">
    <property type="entry name" value="Histidine_kinase_KdpD"/>
</dbReference>
<dbReference type="InterPro" id="IPR038318">
    <property type="entry name" value="KdpD_sf"/>
</dbReference>
<dbReference type="CDD" id="cd00082">
    <property type="entry name" value="HisKA"/>
    <property type="match status" value="1"/>
</dbReference>
<dbReference type="SUPFAM" id="SSF52402">
    <property type="entry name" value="Adenine nucleotide alpha hydrolases-like"/>
    <property type="match status" value="1"/>
</dbReference>
<keyword evidence="10" id="KW-0067">ATP-binding</keyword>
<dbReference type="InterPro" id="IPR014729">
    <property type="entry name" value="Rossmann-like_a/b/a_fold"/>
</dbReference>
<dbReference type="Proteomes" id="UP000683310">
    <property type="component" value="Chromosome"/>
</dbReference>
<dbReference type="Gene3D" id="3.40.50.620">
    <property type="entry name" value="HUPs"/>
    <property type="match status" value="1"/>
</dbReference>
<dbReference type="InterPro" id="IPR003594">
    <property type="entry name" value="HATPase_dom"/>
</dbReference>
<evidence type="ECO:0000313" key="19">
    <source>
        <dbReference type="Proteomes" id="UP000683310"/>
    </source>
</evidence>
<keyword evidence="13 15" id="KW-0472">Membrane</keyword>
<dbReference type="InterPro" id="IPR002035">
    <property type="entry name" value="VWF_A"/>
</dbReference>
<evidence type="ECO:0000256" key="7">
    <source>
        <dbReference type="ARBA" id="ARBA00022692"/>
    </source>
</evidence>
<keyword evidence="12" id="KW-0902">Two-component regulatory system</keyword>
<dbReference type="InterPro" id="IPR003661">
    <property type="entry name" value="HisK_dim/P_dom"/>
</dbReference>
<proteinExistence type="predicted"/>
<dbReference type="Gene3D" id="1.20.120.620">
    <property type="entry name" value="Backbone structure of the membrane domain of e. Coli histidine kinase receptor kdpd"/>
    <property type="match status" value="1"/>
</dbReference>
<organism evidence="18 19">
    <name type="scientific">Nocardia tengchongensis</name>
    <dbReference type="NCBI Taxonomy" id="2055889"/>
    <lineage>
        <taxon>Bacteria</taxon>
        <taxon>Bacillati</taxon>
        <taxon>Actinomycetota</taxon>
        <taxon>Actinomycetes</taxon>
        <taxon>Mycobacteriales</taxon>
        <taxon>Nocardiaceae</taxon>
        <taxon>Nocardia</taxon>
    </lineage>
</organism>
<evidence type="ECO:0000256" key="3">
    <source>
        <dbReference type="ARBA" id="ARBA00004236"/>
    </source>
</evidence>
<name>A0ABX8CNR1_9NOCA</name>
<keyword evidence="11 15" id="KW-1133">Transmembrane helix</keyword>
<feature type="domain" description="VWFA" evidence="17">
    <location>
        <begin position="108"/>
        <end position="314"/>
    </location>
</feature>
<feature type="region of interest" description="Disordered" evidence="14">
    <location>
        <begin position="812"/>
        <end position="838"/>
    </location>
</feature>
<dbReference type="SUPFAM" id="SSF55874">
    <property type="entry name" value="ATPase domain of HSP90 chaperone/DNA topoisomerase II/histidine kinase"/>
    <property type="match status" value="1"/>
</dbReference>
<feature type="transmembrane region" description="Helical" evidence="15">
    <location>
        <begin position="375"/>
        <end position="396"/>
    </location>
</feature>
<dbReference type="InterPro" id="IPR003852">
    <property type="entry name" value="Sig_transdc_His_kinase_KdpD_N"/>
</dbReference>
<evidence type="ECO:0000259" key="17">
    <source>
        <dbReference type="PROSITE" id="PS50234"/>
    </source>
</evidence>
<evidence type="ECO:0000259" key="16">
    <source>
        <dbReference type="PROSITE" id="PS50109"/>
    </source>
</evidence>
<feature type="transmembrane region" description="Helical" evidence="15">
    <location>
        <begin position="408"/>
        <end position="435"/>
    </location>
</feature>
<dbReference type="Gene3D" id="1.10.287.130">
    <property type="match status" value="1"/>
</dbReference>
<dbReference type="Pfam" id="PF00582">
    <property type="entry name" value="Usp"/>
    <property type="match status" value="1"/>
</dbReference>
<evidence type="ECO:0000256" key="4">
    <source>
        <dbReference type="ARBA" id="ARBA00012438"/>
    </source>
</evidence>
<evidence type="ECO:0000256" key="8">
    <source>
        <dbReference type="ARBA" id="ARBA00022741"/>
    </source>
</evidence>
<evidence type="ECO:0000256" key="5">
    <source>
        <dbReference type="ARBA" id="ARBA00022553"/>
    </source>
</evidence>
<accession>A0ABX8CNR1</accession>
<dbReference type="EMBL" id="CP074371">
    <property type="protein sequence ID" value="QVI20986.1"/>
    <property type="molecule type" value="Genomic_DNA"/>
</dbReference>